<dbReference type="AlphaFoldDB" id="Q1QFQ5"/>
<accession>Q1QFQ5</accession>
<sequence length="141" mass="14817">MATMSGMNAPDALSAVSVVVVAYFAKAGEQFRQLKDSSFAKSQNSEALIPAVVSSVSRSLRVHLLNCLCINATSTGCSAAGPSAGVLRTGSQGQINVDDQISPTALDADAIIAAAERAARAIPPLWSLEHFCIEFTRIRHE</sequence>
<reference evidence="2" key="1">
    <citation type="submission" date="2006-03" db="EMBL/GenBank/DDBJ databases">
        <title>Complete sequence of plasmid 1 of Nitrobacter hamburgensis X14.</title>
        <authorList>
            <consortium name="US DOE Joint Genome Institute"/>
            <person name="Copeland A."/>
            <person name="Lucas S."/>
            <person name="Lapidus A."/>
            <person name="Barry K."/>
            <person name="Detter J.C."/>
            <person name="Glavina del Rio T."/>
            <person name="Hammon N."/>
            <person name="Israni S."/>
            <person name="Dalin E."/>
            <person name="Tice H."/>
            <person name="Pitluck S."/>
            <person name="Chain P."/>
            <person name="Malfatti S."/>
            <person name="Shin M."/>
            <person name="Vergez L."/>
            <person name="Schmutz J."/>
            <person name="Larimer F."/>
            <person name="Land M."/>
            <person name="Hauser L."/>
            <person name="Kyrpides N."/>
            <person name="Ivanova N."/>
            <person name="Ward B."/>
            <person name="Arp D."/>
            <person name="Klotz M."/>
            <person name="Stein L."/>
            <person name="O'Mullan G."/>
            <person name="Starkenburg S."/>
            <person name="Sayavedra L."/>
            <person name="Poret-Peterson A.T."/>
            <person name="Gentry M.E."/>
            <person name="Bruce D."/>
            <person name="Richardson P."/>
        </authorList>
    </citation>
    <scope>NUCLEOTIDE SEQUENCE [LARGE SCALE GENOMIC DNA]</scope>
    <source>
        <strain evidence="2">DSM 10229 / NCIMB 13809 / X14</strain>
        <plasmid evidence="2">Plasmid pNITHX1</plasmid>
    </source>
</reference>
<keyword evidence="2" id="KW-1185">Reference proteome</keyword>
<keyword evidence="1" id="KW-0614">Plasmid</keyword>
<evidence type="ECO:0000313" key="2">
    <source>
        <dbReference type="Proteomes" id="UP000001953"/>
    </source>
</evidence>
<geneLocation type="plasmid" evidence="2">
    <name>pNITHX1</name>
</geneLocation>
<dbReference type="KEGG" id="nha:Nham_4348"/>
<dbReference type="Proteomes" id="UP000001953">
    <property type="component" value="Plasmid 1"/>
</dbReference>
<protein>
    <submittedName>
        <fullName evidence="1">Uncharacterized protein</fullName>
    </submittedName>
</protein>
<name>Q1QFQ5_NITHX</name>
<evidence type="ECO:0000313" key="1">
    <source>
        <dbReference type="EMBL" id="ABE64942.1"/>
    </source>
</evidence>
<dbReference type="HOGENOM" id="CLU_1823321_0_0_5"/>
<dbReference type="EMBL" id="CP000320">
    <property type="protein sequence ID" value="ABE64942.1"/>
    <property type="molecule type" value="Genomic_DNA"/>
</dbReference>
<proteinExistence type="predicted"/>
<gene>
    <name evidence="1" type="ordered locus">Nham_4348</name>
</gene>
<organism evidence="1 2">
    <name type="scientific">Nitrobacter hamburgensis (strain DSM 10229 / NCIMB 13809 / X14)</name>
    <dbReference type="NCBI Taxonomy" id="323097"/>
    <lineage>
        <taxon>Bacteria</taxon>
        <taxon>Pseudomonadati</taxon>
        <taxon>Pseudomonadota</taxon>
        <taxon>Alphaproteobacteria</taxon>
        <taxon>Hyphomicrobiales</taxon>
        <taxon>Nitrobacteraceae</taxon>
        <taxon>Nitrobacter</taxon>
    </lineage>
</organism>